<evidence type="ECO:0000313" key="1">
    <source>
        <dbReference type="EMBL" id="HDI83820.1"/>
    </source>
</evidence>
<comment type="caution">
    <text evidence="1">The sequence shown here is derived from an EMBL/GenBank/DDBJ whole genome shotgun (WGS) entry which is preliminary data.</text>
</comment>
<proteinExistence type="predicted"/>
<feature type="non-terminal residue" evidence="1">
    <location>
        <position position="188"/>
    </location>
</feature>
<reference evidence="1" key="1">
    <citation type="journal article" date="2020" name="mSystems">
        <title>Genome- and Community-Level Interaction Insights into Carbon Utilization and Element Cycling Functions of Hydrothermarchaeota in Hydrothermal Sediment.</title>
        <authorList>
            <person name="Zhou Z."/>
            <person name="Liu Y."/>
            <person name="Xu W."/>
            <person name="Pan J."/>
            <person name="Luo Z.H."/>
            <person name="Li M."/>
        </authorList>
    </citation>
    <scope>NUCLEOTIDE SEQUENCE [LARGE SCALE GENOMIC DNA]</scope>
    <source>
        <strain evidence="1">HyVt-102</strain>
    </source>
</reference>
<protein>
    <submittedName>
        <fullName evidence="1">Uncharacterized protein</fullName>
    </submittedName>
</protein>
<organism evidence="1">
    <name type="scientific">candidate division WOR-3 bacterium</name>
    <dbReference type="NCBI Taxonomy" id="2052148"/>
    <lineage>
        <taxon>Bacteria</taxon>
        <taxon>Bacteria division WOR-3</taxon>
    </lineage>
</organism>
<dbReference type="Proteomes" id="UP000885847">
    <property type="component" value="Unassembled WGS sequence"/>
</dbReference>
<accession>A0A7C0ZAX3</accession>
<dbReference type="EMBL" id="DQWE01000397">
    <property type="protein sequence ID" value="HDI83820.1"/>
    <property type="molecule type" value="Genomic_DNA"/>
</dbReference>
<sequence length="188" mass="21974">MKLGRFGSEREFFRWMLEGVTGEDELFHKIVDVAQKIRDGEKELLPYFGSFIQNLSTYVRKTGGDFATLRDRLVKAIGFLGEEFLNQCLRGEGEIKYDKIRDFLRVSDLAGFLNTARGFYRLIEELKRNGTPYLDIIKRIPELDDRDLLDEKLKESIEKQGEEKTIRLIASFLKYPEIRKVLEVLLNT</sequence>
<name>A0A7C0ZAX3_UNCW3</name>
<gene>
    <name evidence="1" type="ORF">ENF18_08545</name>
</gene>
<dbReference type="AlphaFoldDB" id="A0A7C0ZAX3"/>